<dbReference type="AlphaFoldDB" id="A0AAE0ERN8"/>
<dbReference type="Pfam" id="PF03184">
    <property type="entry name" value="DDE_1"/>
    <property type="match status" value="1"/>
</dbReference>
<organism evidence="3 4">
    <name type="scientific">Cymbomonas tetramitiformis</name>
    <dbReference type="NCBI Taxonomy" id="36881"/>
    <lineage>
        <taxon>Eukaryota</taxon>
        <taxon>Viridiplantae</taxon>
        <taxon>Chlorophyta</taxon>
        <taxon>Pyramimonadophyceae</taxon>
        <taxon>Pyramimonadales</taxon>
        <taxon>Pyramimonadaceae</taxon>
        <taxon>Cymbomonas</taxon>
    </lineage>
</organism>
<dbReference type="GO" id="GO:0003676">
    <property type="term" value="F:nucleic acid binding"/>
    <property type="evidence" value="ECO:0007669"/>
    <property type="project" value="InterPro"/>
</dbReference>
<dbReference type="InterPro" id="IPR004875">
    <property type="entry name" value="DDE_SF_endonuclease_dom"/>
</dbReference>
<accession>A0AAE0ERN8</accession>
<evidence type="ECO:0000313" key="3">
    <source>
        <dbReference type="EMBL" id="KAK3237532.1"/>
    </source>
</evidence>
<sequence>MVDLTPVLSAGAVGNPAVTTRKPARASATRDSEDSNIGRRGAAKRKSYESVTKVEVLEVYDRHVSSGSKCPLEDAGTETGVHLSLISKWANPKTRQEIYVRAGDTKQKHLRKKARKFTGLYADMEEELYTEFCDRRARGRRCGPLWLSVRGRSILKEQNKKAKAAQQRFDAAAASGYEKPTSEAEAPAAVDSSAAVEIDGACYVCRSATWGPEKHPANTRFKLVSRKRTNCKSKSKENRVPGLLKWHSDYFKMLRGDNAPGSPKIHEKWGRFGPKQRVNVDQTPLGFISGLQDTYEHKGTNEVWISTPNGSSLEKRQCTLQPKAWADRDFCVEWAKRTYAPWAKGVAGEKVLLMDNLDGQLTKEFRDFLKKAADTLPWYFLPQCTDLLQPVDRHVAKMLKLLVAAEQESWLEDDANLDKWESGLLTASERRILLTWWSGEALEKLWGKHSAQKAFDGTGSNLTIDLSDLDRVKPQNVSNYAEMLLKALKGVHAVSSVGEGSAVSGRDEAVLENVPAARGGGESSGDDMDYGAEDALDSDDETALHDAGLEEPAQPYWIPEGMCAVLEPPTQEVREKHHSFQVVPEAQLAEAKDGSWLTFEHVN</sequence>
<reference evidence="3 4" key="1">
    <citation type="journal article" date="2015" name="Genome Biol. Evol.">
        <title>Comparative Genomics of a Bacterivorous Green Alga Reveals Evolutionary Causalities and Consequences of Phago-Mixotrophic Mode of Nutrition.</title>
        <authorList>
            <person name="Burns J.A."/>
            <person name="Paasch A."/>
            <person name="Narechania A."/>
            <person name="Kim E."/>
        </authorList>
    </citation>
    <scope>NUCLEOTIDE SEQUENCE [LARGE SCALE GENOMIC DNA]</scope>
    <source>
        <strain evidence="3 4">PLY_AMNH</strain>
    </source>
</reference>
<name>A0AAE0ERN8_9CHLO</name>
<evidence type="ECO:0000256" key="1">
    <source>
        <dbReference type="SAM" id="MobiDB-lite"/>
    </source>
</evidence>
<evidence type="ECO:0000313" key="4">
    <source>
        <dbReference type="Proteomes" id="UP001190700"/>
    </source>
</evidence>
<feature type="compositionally biased region" description="Basic and acidic residues" evidence="1">
    <location>
        <begin position="28"/>
        <end position="37"/>
    </location>
</feature>
<keyword evidence="4" id="KW-1185">Reference proteome</keyword>
<evidence type="ECO:0000259" key="2">
    <source>
        <dbReference type="Pfam" id="PF03184"/>
    </source>
</evidence>
<protein>
    <recommendedName>
        <fullName evidence="2">DDE-1 domain-containing protein</fullName>
    </recommendedName>
</protein>
<gene>
    <name evidence="3" type="ORF">CYMTET_52402</name>
</gene>
<feature type="region of interest" description="Disordered" evidence="1">
    <location>
        <begin position="13"/>
        <end position="44"/>
    </location>
</feature>
<proteinExistence type="predicted"/>
<comment type="caution">
    <text evidence="3">The sequence shown here is derived from an EMBL/GenBank/DDBJ whole genome shotgun (WGS) entry which is preliminary data.</text>
</comment>
<dbReference type="Proteomes" id="UP001190700">
    <property type="component" value="Unassembled WGS sequence"/>
</dbReference>
<feature type="domain" description="DDE-1" evidence="2">
    <location>
        <begin position="319"/>
        <end position="416"/>
    </location>
</feature>
<feature type="compositionally biased region" description="Acidic residues" evidence="1">
    <location>
        <begin position="524"/>
        <end position="534"/>
    </location>
</feature>
<dbReference type="EMBL" id="LGRX02034546">
    <property type="protein sequence ID" value="KAK3237532.1"/>
    <property type="molecule type" value="Genomic_DNA"/>
</dbReference>
<feature type="region of interest" description="Disordered" evidence="1">
    <location>
        <begin position="515"/>
        <end position="534"/>
    </location>
</feature>